<keyword evidence="1" id="KW-1133">Transmembrane helix</keyword>
<protein>
    <recommendedName>
        <fullName evidence="4">DUF3311 domain-containing protein</fullName>
    </recommendedName>
</protein>
<feature type="transmembrane region" description="Helical" evidence="1">
    <location>
        <begin position="41"/>
        <end position="65"/>
    </location>
</feature>
<gene>
    <name evidence="2" type="ORF">BFW38_17065</name>
</gene>
<dbReference type="EMBL" id="MDTQ01000001">
    <property type="protein sequence ID" value="ODC04992.1"/>
    <property type="molecule type" value="Genomic_DNA"/>
</dbReference>
<name>A0A1E2VDQ8_9GAMM</name>
<dbReference type="Proteomes" id="UP000094291">
    <property type="component" value="Unassembled WGS sequence"/>
</dbReference>
<dbReference type="STRING" id="197479.BFW38_17065"/>
<keyword evidence="1" id="KW-0812">Transmembrane</keyword>
<evidence type="ECO:0000256" key="1">
    <source>
        <dbReference type="SAM" id="Phobius"/>
    </source>
</evidence>
<comment type="caution">
    <text evidence="2">The sequence shown here is derived from an EMBL/GenBank/DDBJ whole genome shotgun (WGS) entry which is preliminary data.</text>
</comment>
<feature type="transmembrane region" description="Helical" evidence="1">
    <location>
        <begin position="12"/>
        <end position="35"/>
    </location>
</feature>
<proteinExistence type="predicted"/>
<evidence type="ECO:0000313" key="2">
    <source>
        <dbReference type="EMBL" id="ODC04992.1"/>
    </source>
</evidence>
<dbReference type="RefSeq" id="WP_069000014.1">
    <property type="nucleotide sequence ID" value="NZ_MDTQ01000001.1"/>
</dbReference>
<dbReference type="AlphaFoldDB" id="A0A1E2VDQ8"/>
<keyword evidence="1" id="KW-0472">Membrane</keyword>
<sequence>MKRGVVLPATAVGWSLLLAFLGTLILGVWPVIGWVNQQPMWWGLPAILVWSYGIVLVSCLVMAWANRVVEQDDDQ</sequence>
<keyword evidence="3" id="KW-1185">Reference proteome</keyword>
<reference evidence="2 3" key="1">
    <citation type="submission" date="2016-08" db="EMBL/GenBank/DDBJ databases">
        <authorList>
            <person name="Seilhamer J.J."/>
        </authorList>
    </citation>
    <scope>NUCLEOTIDE SEQUENCE [LARGE SCALE GENOMIC DNA]</scope>
    <source>
        <strain evidence="2 3">PH27A</strain>
    </source>
</reference>
<organism evidence="2 3">
    <name type="scientific">Terasakiispira papahanaumokuakeensis</name>
    <dbReference type="NCBI Taxonomy" id="197479"/>
    <lineage>
        <taxon>Bacteria</taxon>
        <taxon>Pseudomonadati</taxon>
        <taxon>Pseudomonadota</taxon>
        <taxon>Gammaproteobacteria</taxon>
        <taxon>Oceanospirillales</taxon>
        <taxon>Terasakiispira</taxon>
    </lineage>
</organism>
<evidence type="ECO:0008006" key="4">
    <source>
        <dbReference type="Google" id="ProtNLM"/>
    </source>
</evidence>
<evidence type="ECO:0000313" key="3">
    <source>
        <dbReference type="Proteomes" id="UP000094291"/>
    </source>
</evidence>
<accession>A0A1E2VDQ8</accession>
<dbReference type="OrthoDB" id="2706710at2"/>